<accession>A0A0Q9WNL4</accession>
<evidence type="ECO:0000256" key="1">
    <source>
        <dbReference type="PROSITE-ProRule" id="PRU00047"/>
    </source>
</evidence>
<evidence type="ECO:0000259" key="3">
    <source>
        <dbReference type="PROSITE" id="PS50158"/>
    </source>
</evidence>
<dbReference type="OrthoDB" id="7870916at2759"/>
<reference evidence="4 5" key="1">
    <citation type="journal article" date="2007" name="Nature">
        <title>Evolution of genes and genomes on the Drosophila phylogeny.</title>
        <authorList>
            <consortium name="Drosophila 12 Genomes Consortium"/>
            <person name="Clark A.G."/>
            <person name="Eisen M.B."/>
            <person name="Smith D.R."/>
            <person name="Bergman C.M."/>
            <person name="Oliver B."/>
            <person name="Markow T.A."/>
            <person name="Kaufman T.C."/>
            <person name="Kellis M."/>
            <person name="Gelbart W."/>
            <person name="Iyer V.N."/>
            <person name="Pollard D.A."/>
            <person name="Sackton T.B."/>
            <person name="Larracuente A.M."/>
            <person name="Singh N.D."/>
            <person name="Abad J.P."/>
            <person name="Abt D.N."/>
            <person name="Adryan B."/>
            <person name="Aguade M."/>
            <person name="Akashi H."/>
            <person name="Anderson W.W."/>
            <person name="Aquadro C.F."/>
            <person name="Ardell D.H."/>
            <person name="Arguello R."/>
            <person name="Artieri C.G."/>
            <person name="Barbash D.A."/>
            <person name="Barker D."/>
            <person name="Barsanti P."/>
            <person name="Batterham P."/>
            <person name="Batzoglou S."/>
            <person name="Begun D."/>
            <person name="Bhutkar A."/>
            <person name="Blanco E."/>
            <person name="Bosak S.A."/>
            <person name="Bradley R.K."/>
            <person name="Brand A.D."/>
            <person name="Brent M.R."/>
            <person name="Brooks A.N."/>
            <person name="Brown R.H."/>
            <person name="Butlin R.K."/>
            <person name="Caggese C."/>
            <person name="Calvi B.R."/>
            <person name="Bernardo de Carvalho A."/>
            <person name="Caspi A."/>
            <person name="Castrezana S."/>
            <person name="Celniker S.E."/>
            <person name="Chang J.L."/>
            <person name="Chapple C."/>
            <person name="Chatterji S."/>
            <person name="Chinwalla A."/>
            <person name="Civetta A."/>
            <person name="Clifton S.W."/>
            <person name="Comeron J.M."/>
            <person name="Costello J.C."/>
            <person name="Coyne J.A."/>
            <person name="Daub J."/>
            <person name="David R.G."/>
            <person name="Delcher A.L."/>
            <person name="Delehaunty K."/>
            <person name="Do C.B."/>
            <person name="Ebling H."/>
            <person name="Edwards K."/>
            <person name="Eickbush T."/>
            <person name="Evans J.D."/>
            <person name="Filipski A."/>
            <person name="Findeiss S."/>
            <person name="Freyhult E."/>
            <person name="Fulton L."/>
            <person name="Fulton R."/>
            <person name="Garcia A.C."/>
            <person name="Gardiner A."/>
            <person name="Garfield D.A."/>
            <person name="Garvin B.E."/>
            <person name="Gibson G."/>
            <person name="Gilbert D."/>
            <person name="Gnerre S."/>
            <person name="Godfrey J."/>
            <person name="Good R."/>
            <person name="Gotea V."/>
            <person name="Gravely B."/>
            <person name="Greenberg A.J."/>
            <person name="Griffiths-Jones S."/>
            <person name="Gross S."/>
            <person name="Guigo R."/>
            <person name="Gustafson E.A."/>
            <person name="Haerty W."/>
            <person name="Hahn M.W."/>
            <person name="Halligan D.L."/>
            <person name="Halpern A.L."/>
            <person name="Halter G.M."/>
            <person name="Han M.V."/>
            <person name="Heger A."/>
            <person name="Hillier L."/>
            <person name="Hinrichs A.S."/>
            <person name="Holmes I."/>
            <person name="Hoskins R.A."/>
            <person name="Hubisz M.J."/>
            <person name="Hultmark D."/>
            <person name="Huntley M.A."/>
            <person name="Jaffe D.B."/>
            <person name="Jagadeeshan S."/>
            <person name="Jeck W.R."/>
            <person name="Johnson J."/>
            <person name="Jones C.D."/>
            <person name="Jordan W.C."/>
            <person name="Karpen G.H."/>
            <person name="Kataoka E."/>
            <person name="Keightley P.D."/>
            <person name="Kheradpour P."/>
            <person name="Kirkness E.F."/>
            <person name="Koerich L.B."/>
            <person name="Kristiansen K."/>
            <person name="Kudrna D."/>
            <person name="Kulathinal R.J."/>
            <person name="Kumar S."/>
            <person name="Kwok R."/>
            <person name="Lander E."/>
            <person name="Langley C.H."/>
            <person name="Lapoint R."/>
            <person name="Lazzaro B.P."/>
            <person name="Lee S.J."/>
            <person name="Levesque L."/>
            <person name="Li R."/>
            <person name="Lin C.F."/>
            <person name="Lin M.F."/>
            <person name="Lindblad-Toh K."/>
            <person name="Llopart A."/>
            <person name="Long M."/>
            <person name="Low L."/>
            <person name="Lozovsky E."/>
            <person name="Lu J."/>
            <person name="Luo M."/>
            <person name="Machado C.A."/>
            <person name="Makalowski W."/>
            <person name="Marzo M."/>
            <person name="Matsuda M."/>
            <person name="Matzkin L."/>
            <person name="McAllister B."/>
            <person name="McBride C.S."/>
            <person name="McKernan B."/>
            <person name="McKernan K."/>
            <person name="Mendez-Lago M."/>
            <person name="Minx P."/>
            <person name="Mollenhauer M.U."/>
            <person name="Montooth K."/>
            <person name="Mount S.M."/>
            <person name="Mu X."/>
            <person name="Myers E."/>
            <person name="Negre B."/>
            <person name="Newfeld S."/>
            <person name="Nielsen R."/>
            <person name="Noor M.A."/>
            <person name="O'Grady P."/>
            <person name="Pachter L."/>
            <person name="Papaceit M."/>
            <person name="Parisi M.J."/>
            <person name="Parisi M."/>
            <person name="Parts L."/>
            <person name="Pedersen J.S."/>
            <person name="Pesole G."/>
            <person name="Phillippy A.M."/>
            <person name="Ponting C.P."/>
            <person name="Pop M."/>
            <person name="Porcelli D."/>
            <person name="Powell J.R."/>
            <person name="Prohaska S."/>
            <person name="Pruitt K."/>
            <person name="Puig M."/>
            <person name="Quesneville H."/>
            <person name="Ram K.R."/>
            <person name="Rand D."/>
            <person name="Rasmussen M.D."/>
            <person name="Reed L.K."/>
            <person name="Reenan R."/>
            <person name="Reily A."/>
            <person name="Remington K.A."/>
            <person name="Rieger T.T."/>
            <person name="Ritchie M.G."/>
            <person name="Robin C."/>
            <person name="Rogers Y.H."/>
            <person name="Rohde C."/>
            <person name="Rozas J."/>
            <person name="Rubenfield M.J."/>
            <person name="Ruiz A."/>
            <person name="Russo S."/>
            <person name="Salzberg S.L."/>
            <person name="Sanchez-Gracia A."/>
            <person name="Saranga D.J."/>
            <person name="Sato H."/>
            <person name="Schaeffer S.W."/>
            <person name="Schatz M.C."/>
            <person name="Schlenke T."/>
            <person name="Schwartz R."/>
            <person name="Segarra C."/>
            <person name="Singh R.S."/>
            <person name="Sirot L."/>
            <person name="Sirota M."/>
            <person name="Sisneros N.B."/>
            <person name="Smith C.D."/>
            <person name="Smith T.F."/>
            <person name="Spieth J."/>
            <person name="Stage D.E."/>
            <person name="Stark A."/>
            <person name="Stephan W."/>
            <person name="Strausberg R.L."/>
            <person name="Strempel S."/>
            <person name="Sturgill D."/>
            <person name="Sutton G."/>
            <person name="Sutton G.G."/>
            <person name="Tao W."/>
            <person name="Teichmann S."/>
            <person name="Tobari Y.N."/>
            <person name="Tomimura Y."/>
            <person name="Tsolas J.M."/>
            <person name="Valente V.L."/>
            <person name="Venter E."/>
            <person name="Venter J.C."/>
            <person name="Vicario S."/>
            <person name="Vieira F.G."/>
            <person name="Vilella A.J."/>
            <person name="Villasante A."/>
            <person name="Walenz B."/>
            <person name="Wang J."/>
            <person name="Wasserman M."/>
            <person name="Watts T."/>
            <person name="Wilson D."/>
            <person name="Wilson R.K."/>
            <person name="Wing R.A."/>
            <person name="Wolfner M.F."/>
            <person name="Wong A."/>
            <person name="Wong G.K."/>
            <person name="Wu C.I."/>
            <person name="Wu G."/>
            <person name="Yamamoto D."/>
            <person name="Yang H.P."/>
            <person name="Yang S.P."/>
            <person name="Yorke J.A."/>
            <person name="Yoshida K."/>
            <person name="Zdobnov E."/>
            <person name="Zhang P."/>
            <person name="Zhang Y."/>
            <person name="Zimin A.V."/>
            <person name="Baldwin J."/>
            <person name="Abdouelleil A."/>
            <person name="Abdulkadir J."/>
            <person name="Abebe A."/>
            <person name="Abera B."/>
            <person name="Abreu J."/>
            <person name="Acer S.C."/>
            <person name="Aftuck L."/>
            <person name="Alexander A."/>
            <person name="An P."/>
            <person name="Anderson E."/>
            <person name="Anderson S."/>
            <person name="Arachi H."/>
            <person name="Azer M."/>
            <person name="Bachantsang P."/>
            <person name="Barry A."/>
            <person name="Bayul T."/>
            <person name="Berlin A."/>
            <person name="Bessette D."/>
            <person name="Bloom T."/>
            <person name="Blye J."/>
            <person name="Boguslavskiy L."/>
            <person name="Bonnet C."/>
            <person name="Boukhgalter B."/>
            <person name="Bourzgui I."/>
            <person name="Brown A."/>
            <person name="Cahill P."/>
            <person name="Channer S."/>
            <person name="Cheshatsang Y."/>
            <person name="Chuda L."/>
            <person name="Citroen M."/>
            <person name="Collymore A."/>
            <person name="Cooke P."/>
            <person name="Costello M."/>
            <person name="D'Aco K."/>
            <person name="Daza R."/>
            <person name="De Haan G."/>
            <person name="DeGray S."/>
            <person name="DeMaso C."/>
            <person name="Dhargay N."/>
            <person name="Dooley K."/>
            <person name="Dooley E."/>
            <person name="Doricent M."/>
            <person name="Dorje P."/>
            <person name="Dorjee K."/>
            <person name="Dupes A."/>
            <person name="Elong R."/>
            <person name="Falk J."/>
            <person name="Farina A."/>
            <person name="Faro S."/>
            <person name="Ferguson D."/>
            <person name="Fisher S."/>
            <person name="Foley C.D."/>
            <person name="Franke A."/>
            <person name="Friedrich D."/>
            <person name="Gadbois L."/>
            <person name="Gearin G."/>
            <person name="Gearin C.R."/>
            <person name="Giannoukos G."/>
            <person name="Goode T."/>
            <person name="Graham J."/>
            <person name="Grandbois E."/>
            <person name="Grewal S."/>
            <person name="Gyaltsen K."/>
            <person name="Hafez N."/>
            <person name="Hagos B."/>
            <person name="Hall J."/>
            <person name="Henson C."/>
            <person name="Hollinger A."/>
            <person name="Honan T."/>
            <person name="Huard M.D."/>
            <person name="Hughes L."/>
            <person name="Hurhula B."/>
            <person name="Husby M.E."/>
            <person name="Kamat A."/>
            <person name="Kanga B."/>
            <person name="Kashin S."/>
            <person name="Khazanovich D."/>
            <person name="Kisner P."/>
            <person name="Lance K."/>
            <person name="Lara M."/>
            <person name="Lee W."/>
            <person name="Lennon N."/>
            <person name="Letendre F."/>
            <person name="LeVine R."/>
            <person name="Lipovsky A."/>
            <person name="Liu X."/>
            <person name="Liu J."/>
            <person name="Liu S."/>
            <person name="Lokyitsang T."/>
            <person name="Lokyitsang Y."/>
            <person name="Lubonja R."/>
            <person name="Lui A."/>
            <person name="MacDonald P."/>
            <person name="Magnisalis V."/>
            <person name="Maru K."/>
            <person name="Matthews C."/>
            <person name="McCusker W."/>
            <person name="McDonough S."/>
            <person name="Mehta T."/>
            <person name="Meldrim J."/>
            <person name="Meneus L."/>
            <person name="Mihai O."/>
            <person name="Mihalev A."/>
            <person name="Mihova T."/>
            <person name="Mittelman R."/>
            <person name="Mlenga V."/>
            <person name="Montmayeur A."/>
            <person name="Mulrain L."/>
            <person name="Navidi A."/>
            <person name="Naylor J."/>
            <person name="Negash T."/>
            <person name="Nguyen T."/>
            <person name="Nguyen N."/>
            <person name="Nicol R."/>
            <person name="Norbu C."/>
            <person name="Norbu N."/>
            <person name="Novod N."/>
            <person name="O'Neill B."/>
            <person name="Osman S."/>
            <person name="Markiewicz E."/>
            <person name="Oyono O.L."/>
            <person name="Patti C."/>
            <person name="Phunkhang P."/>
            <person name="Pierre F."/>
            <person name="Priest M."/>
            <person name="Raghuraman S."/>
            <person name="Rege F."/>
            <person name="Reyes R."/>
            <person name="Rise C."/>
            <person name="Rogov P."/>
            <person name="Ross K."/>
            <person name="Ryan E."/>
            <person name="Settipalli S."/>
            <person name="Shea T."/>
            <person name="Sherpa N."/>
            <person name="Shi L."/>
            <person name="Shih D."/>
            <person name="Sparrow T."/>
            <person name="Spaulding J."/>
            <person name="Stalker J."/>
            <person name="Stange-Thomann N."/>
            <person name="Stavropoulos S."/>
            <person name="Stone C."/>
            <person name="Strader C."/>
            <person name="Tesfaye S."/>
            <person name="Thomson T."/>
            <person name="Thoulutsang Y."/>
            <person name="Thoulutsang D."/>
            <person name="Topham K."/>
            <person name="Topping I."/>
            <person name="Tsamla T."/>
            <person name="Vassiliev H."/>
            <person name="Vo A."/>
            <person name="Wangchuk T."/>
            <person name="Wangdi T."/>
            <person name="Weiand M."/>
            <person name="Wilkinson J."/>
            <person name="Wilson A."/>
            <person name="Yadav S."/>
            <person name="Young G."/>
            <person name="Yu Q."/>
            <person name="Zembek L."/>
            <person name="Zhong D."/>
            <person name="Zimmer A."/>
            <person name="Zwirko Z."/>
            <person name="Jaffe D.B."/>
            <person name="Alvarez P."/>
            <person name="Brockman W."/>
            <person name="Butler J."/>
            <person name="Chin C."/>
            <person name="Gnerre S."/>
            <person name="Grabherr M."/>
            <person name="Kleber M."/>
            <person name="Mauceli E."/>
            <person name="MacCallum I."/>
        </authorList>
    </citation>
    <scope>NUCLEOTIDE SEQUENCE [LARGE SCALE GENOMIC DNA]</scope>
    <source>
        <strain evidence="5">Tucson 14030-0811.24</strain>
    </source>
</reference>
<feature type="domain" description="CCHC-type" evidence="3">
    <location>
        <begin position="279"/>
        <end position="292"/>
    </location>
</feature>
<dbReference type="PROSITE" id="PS50158">
    <property type="entry name" value="ZF_CCHC"/>
    <property type="match status" value="1"/>
</dbReference>
<protein>
    <recommendedName>
        <fullName evidence="3">CCHC-type domain-containing protein</fullName>
    </recommendedName>
</protein>
<dbReference type="Proteomes" id="UP000007798">
    <property type="component" value="Unassembled WGS sequence"/>
</dbReference>
<feature type="region of interest" description="Disordered" evidence="2">
    <location>
        <begin position="19"/>
        <end position="113"/>
    </location>
</feature>
<feature type="non-terminal residue" evidence="4">
    <location>
        <position position="463"/>
    </location>
</feature>
<proteinExistence type="predicted"/>
<evidence type="ECO:0000313" key="5">
    <source>
        <dbReference type="Proteomes" id="UP000007798"/>
    </source>
</evidence>
<dbReference type="GO" id="GO:0008270">
    <property type="term" value="F:zinc ion binding"/>
    <property type="evidence" value="ECO:0007669"/>
    <property type="project" value="UniProtKB-KW"/>
</dbReference>
<name>A0A0Q9WNL4_DROWI</name>
<dbReference type="InParanoid" id="A0A0Q9WNL4"/>
<gene>
    <name evidence="4" type="primary">Dwil\GK28277</name>
    <name evidence="4" type="ORF">Dwil_GK28277</name>
</gene>
<sequence>MQRIEAVETELAATKKALAAAVVQPEKTGIAPRKDSKGKERSAGIGTTPSFTPKRHRSSPGDERQAVSKKPKNVNPKPADEVLRGGPGDIPWQEVRNKKKRGKQESARKQRPIRKKAKCEAVVVKTSEDTYAEVLRAMRTDPQLKEFSADVQKIRRTQTGDMLIELKKDSVNKSSTYKELTERVMGEKVQVKAMCPEVTLQLRDLDWITTEEEVRTAIKEQCDLETVQMTVRLRRAPLGTQAASIKLPVDAANKALEVGKIRVGCSVCPLKISQRPEGCYRCLEYGHLARNCEGPDRNDITLVVIGDSLERVEVLATEAVDAVENWMYEKKLVIAHQKTELLLISNRKVVQKAEITVGEHTIASKRELKHLGVMIDDRLNFNCHVDYACEKAARAVTALSRIMPNNSAICSSKRRLLSSVATSILRYASPAWGTAMKTKRNRVKLSSTYRLMAMRVASAYRTI</sequence>
<evidence type="ECO:0000256" key="2">
    <source>
        <dbReference type="SAM" id="MobiDB-lite"/>
    </source>
</evidence>
<dbReference type="PANTHER" id="PTHR33332">
    <property type="entry name" value="REVERSE TRANSCRIPTASE DOMAIN-CONTAINING PROTEIN"/>
    <property type="match status" value="1"/>
</dbReference>
<dbReference type="EMBL" id="CH963113">
    <property type="protein sequence ID" value="KRF97424.1"/>
    <property type="molecule type" value="Genomic_DNA"/>
</dbReference>
<dbReference type="GO" id="GO:0003676">
    <property type="term" value="F:nucleic acid binding"/>
    <property type="evidence" value="ECO:0007669"/>
    <property type="project" value="InterPro"/>
</dbReference>
<feature type="compositionally biased region" description="Basic and acidic residues" evidence="2">
    <location>
        <begin position="32"/>
        <end position="42"/>
    </location>
</feature>
<dbReference type="STRING" id="7260.A0A0Q9WNL4"/>
<dbReference type="AlphaFoldDB" id="A0A0Q9WNL4"/>
<keyword evidence="1" id="KW-0862">Zinc</keyword>
<keyword evidence="1" id="KW-0479">Metal-binding</keyword>
<evidence type="ECO:0000313" key="4">
    <source>
        <dbReference type="EMBL" id="KRF97424.1"/>
    </source>
</evidence>
<dbReference type="InterPro" id="IPR001878">
    <property type="entry name" value="Znf_CCHC"/>
</dbReference>
<keyword evidence="5" id="KW-1185">Reference proteome</keyword>
<keyword evidence="1" id="KW-0863">Zinc-finger</keyword>
<organism evidence="4 5">
    <name type="scientific">Drosophila willistoni</name>
    <name type="common">Fruit fly</name>
    <dbReference type="NCBI Taxonomy" id="7260"/>
    <lineage>
        <taxon>Eukaryota</taxon>
        <taxon>Metazoa</taxon>
        <taxon>Ecdysozoa</taxon>
        <taxon>Arthropoda</taxon>
        <taxon>Hexapoda</taxon>
        <taxon>Insecta</taxon>
        <taxon>Pterygota</taxon>
        <taxon>Neoptera</taxon>
        <taxon>Endopterygota</taxon>
        <taxon>Diptera</taxon>
        <taxon>Brachycera</taxon>
        <taxon>Muscomorpha</taxon>
        <taxon>Ephydroidea</taxon>
        <taxon>Drosophilidae</taxon>
        <taxon>Drosophila</taxon>
        <taxon>Sophophora</taxon>
    </lineage>
</organism>